<keyword evidence="6" id="KW-1185">Reference proteome</keyword>
<evidence type="ECO:0000256" key="1">
    <source>
        <dbReference type="ARBA" id="ARBA00023015"/>
    </source>
</evidence>
<dbReference type="EMBL" id="JAAGWD010000002">
    <property type="protein sequence ID" value="NEM97428.1"/>
    <property type="molecule type" value="Genomic_DNA"/>
</dbReference>
<keyword evidence="1" id="KW-0805">Transcription regulation</keyword>
<protein>
    <submittedName>
        <fullName evidence="5">Helix-turn-helix transcriptional regulator</fullName>
    </submittedName>
</protein>
<accession>A0A6B3LTU5</accession>
<evidence type="ECO:0000313" key="5">
    <source>
        <dbReference type="EMBL" id="NEM97428.1"/>
    </source>
</evidence>
<comment type="caution">
    <text evidence="5">The sequence shown here is derived from an EMBL/GenBank/DDBJ whole genome shotgun (WGS) entry which is preliminary data.</text>
</comment>
<organism evidence="5 6">
    <name type="scientific">Pontibacter burrus</name>
    <dbReference type="NCBI Taxonomy" id="2704466"/>
    <lineage>
        <taxon>Bacteria</taxon>
        <taxon>Pseudomonadati</taxon>
        <taxon>Bacteroidota</taxon>
        <taxon>Cytophagia</taxon>
        <taxon>Cytophagales</taxon>
        <taxon>Hymenobacteraceae</taxon>
        <taxon>Pontibacter</taxon>
    </lineage>
</organism>
<feature type="domain" description="HTH araC/xylS-type" evidence="4">
    <location>
        <begin position="222"/>
        <end position="313"/>
    </location>
</feature>
<evidence type="ECO:0000256" key="3">
    <source>
        <dbReference type="ARBA" id="ARBA00023163"/>
    </source>
</evidence>
<sequence length="313" mass="35616">MERVEGSPSKQHTLGYSNSCEIVHVTDKNYHALKGRKSKNRIMSSCLTSLEDEVKPLGLGIKFVAQGEESYWVKDKRFCVSNGKYLLVNETFPTVDIAIKKETTRAVCVDIDAALVNDLLLQTIYPNDLDNYNSTAQYLLTPELFVNEAVAEKPMQELLNFILFSSASQALDRPGIELIYELTSLVVKNNEETIKSYYNLEAAKLSTRQELFRRLLVGKEVLDDSLFSNLSIKQVAETCCLSEFRFYRLFKQCFGDSPYNYLYKKRIEKSVELKKDGLSWVEIATQLNFTDLAAFSKSFKKVKGVAPSKAFIH</sequence>
<dbReference type="Pfam" id="PF12833">
    <property type="entry name" value="HTH_18"/>
    <property type="match status" value="1"/>
</dbReference>
<dbReference type="PROSITE" id="PS01124">
    <property type="entry name" value="HTH_ARAC_FAMILY_2"/>
    <property type="match status" value="1"/>
</dbReference>
<dbReference type="GO" id="GO:0003700">
    <property type="term" value="F:DNA-binding transcription factor activity"/>
    <property type="evidence" value="ECO:0007669"/>
    <property type="project" value="InterPro"/>
</dbReference>
<keyword evidence="3" id="KW-0804">Transcription</keyword>
<dbReference type="SMART" id="SM00342">
    <property type="entry name" value="HTH_ARAC"/>
    <property type="match status" value="1"/>
</dbReference>
<dbReference type="AlphaFoldDB" id="A0A6B3LTU5"/>
<dbReference type="GO" id="GO:0043565">
    <property type="term" value="F:sequence-specific DNA binding"/>
    <property type="evidence" value="ECO:0007669"/>
    <property type="project" value="InterPro"/>
</dbReference>
<dbReference type="PANTHER" id="PTHR43280">
    <property type="entry name" value="ARAC-FAMILY TRANSCRIPTIONAL REGULATOR"/>
    <property type="match status" value="1"/>
</dbReference>
<evidence type="ECO:0000259" key="4">
    <source>
        <dbReference type="PROSITE" id="PS01124"/>
    </source>
</evidence>
<keyword evidence="2" id="KW-0238">DNA-binding</keyword>
<reference evidence="5 6" key="1">
    <citation type="submission" date="2020-02" db="EMBL/GenBank/DDBJ databases">
        <authorList>
            <person name="Kim M.K."/>
        </authorList>
    </citation>
    <scope>NUCLEOTIDE SEQUENCE [LARGE SCALE GENOMIC DNA]</scope>
    <source>
        <strain evidence="5 6">BT327</strain>
    </source>
</reference>
<evidence type="ECO:0000256" key="2">
    <source>
        <dbReference type="ARBA" id="ARBA00023125"/>
    </source>
</evidence>
<name>A0A6B3LTU5_9BACT</name>
<proteinExistence type="predicted"/>
<dbReference type="InterPro" id="IPR018060">
    <property type="entry name" value="HTH_AraC"/>
</dbReference>
<dbReference type="Gene3D" id="1.10.10.60">
    <property type="entry name" value="Homeodomain-like"/>
    <property type="match status" value="2"/>
</dbReference>
<dbReference type="SUPFAM" id="SSF46689">
    <property type="entry name" value="Homeodomain-like"/>
    <property type="match status" value="2"/>
</dbReference>
<dbReference type="Proteomes" id="UP000474777">
    <property type="component" value="Unassembled WGS sequence"/>
</dbReference>
<evidence type="ECO:0000313" key="6">
    <source>
        <dbReference type="Proteomes" id="UP000474777"/>
    </source>
</evidence>
<gene>
    <name evidence="5" type="ORF">GXP69_06960</name>
</gene>
<dbReference type="RefSeq" id="WP_163913757.1">
    <property type="nucleotide sequence ID" value="NZ_JAAGWD010000002.1"/>
</dbReference>
<dbReference type="InterPro" id="IPR009057">
    <property type="entry name" value="Homeodomain-like_sf"/>
</dbReference>
<dbReference type="PANTHER" id="PTHR43280:SF31">
    <property type="entry name" value="TRANSCRIPTIONAL REGULATORY PROTEIN"/>
    <property type="match status" value="1"/>
</dbReference>